<dbReference type="AlphaFoldDB" id="A0A084WIA6"/>
<dbReference type="EMBL" id="KE525347">
    <property type="protein sequence ID" value="KFB49950.1"/>
    <property type="molecule type" value="Genomic_DNA"/>
</dbReference>
<dbReference type="VEuPathDB" id="VectorBase:ASIC017986"/>
<name>A0A084WIA6_ANOSI</name>
<reference evidence="2" key="2">
    <citation type="submission" date="2020-05" db="UniProtKB">
        <authorList>
            <consortium name="EnsemblMetazoa"/>
        </authorList>
    </citation>
    <scope>IDENTIFICATION</scope>
</reference>
<organism evidence="1">
    <name type="scientific">Anopheles sinensis</name>
    <name type="common">Mosquito</name>
    <dbReference type="NCBI Taxonomy" id="74873"/>
    <lineage>
        <taxon>Eukaryota</taxon>
        <taxon>Metazoa</taxon>
        <taxon>Ecdysozoa</taxon>
        <taxon>Arthropoda</taxon>
        <taxon>Hexapoda</taxon>
        <taxon>Insecta</taxon>
        <taxon>Pterygota</taxon>
        <taxon>Neoptera</taxon>
        <taxon>Endopterygota</taxon>
        <taxon>Diptera</taxon>
        <taxon>Nematocera</taxon>
        <taxon>Culicoidea</taxon>
        <taxon>Culicidae</taxon>
        <taxon>Anophelinae</taxon>
        <taxon>Anopheles</taxon>
    </lineage>
</organism>
<dbReference type="Proteomes" id="UP000030765">
    <property type="component" value="Unassembled WGS sequence"/>
</dbReference>
<protein>
    <submittedName>
        <fullName evidence="1 2">Transcriptional regulator</fullName>
    </submittedName>
</protein>
<evidence type="ECO:0000313" key="3">
    <source>
        <dbReference type="Proteomes" id="UP000030765"/>
    </source>
</evidence>
<evidence type="ECO:0000313" key="1">
    <source>
        <dbReference type="EMBL" id="KFB49950.1"/>
    </source>
</evidence>
<evidence type="ECO:0000313" key="2">
    <source>
        <dbReference type="EnsemblMetazoa" id="ASIC017986-PA"/>
    </source>
</evidence>
<proteinExistence type="predicted"/>
<gene>
    <name evidence="1" type="ORF">ZHAS_00017986</name>
</gene>
<reference evidence="1 3" key="1">
    <citation type="journal article" date="2014" name="BMC Genomics">
        <title>Genome sequence of Anopheles sinensis provides insight into genetics basis of mosquito competence for malaria parasites.</title>
        <authorList>
            <person name="Zhou D."/>
            <person name="Zhang D."/>
            <person name="Ding G."/>
            <person name="Shi L."/>
            <person name="Hou Q."/>
            <person name="Ye Y."/>
            <person name="Xu Y."/>
            <person name="Zhou H."/>
            <person name="Xiong C."/>
            <person name="Li S."/>
            <person name="Yu J."/>
            <person name="Hong S."/>
            <person name="Yu X."/>
            <person name="Zou P."/>
            <person name="Chen C."/>
            <person name="Chang X."/>
            <person name="Wang W."/>
            <person name="Lv Y."/>
            <person name="Sun Y."/>
            <person name="Ma L."/>
            <person name="Shen B."/>
            <person name="Zhu C."/>
        </authorList>
    </citation>
    <scope>NUCLEOTIDE SEQUENCE [LARGE SCALE GENOMIC DNA]</scope>
</reference>
<sequence>MTTTMGGGTGGRAFLGEVCVVAVNIIPPRAAAVAAVAVPVVTSATARSIRIEKCVLQTPDVCA</sequence>
<keyword evidence="3" id="KW-1185">Reference proteome</keyword>
<accession>A0A084WIA6</accession>
<dbReference type="EMBL" id="ATLV01023923">
    <property type="status" value="NOT_ANNOTATED_CDS"/>
    <property type="molecule type" value="Genomic_DNA"/>
</dbReference>
<dbReference type="EnsemblMetazoa" id="ASIC017986-RA">
    <property type="protein sequence ID" value="ASIC017986-PA"/>
    <property type="gene ID" value="ASIC017986"/>
</dbReference>